<evidence type="ECO:0000256" key="1">
    <source>
        <dbReference type="ARBA" id="ARBA00000374"/>
    </source>
</evidence>
<evidence type="ECO:0000256" key="3">
    <source>
        <dbReference type="ARBA" id="ARBA00004826"/>
    </source>
</evidence>
<comment type="catalytic activity">
    <reaction evidence="1">
        <text>isopentenyl diphosphate = dimethylallyl diphosphate</text>
        <dbReference type="Rhea" id="RHEA:23284"/>
        <dbReference type="ChEBI" id="CHEBI:57623"/>
        <dbReference type="ChEBI" id="CHEBI:128769"/>
        <dbReference type="EC" id="5.3.3.2"/>
    </reaction>
</comment>
<dbReference type="GO" id="GO:0009240">
    <property type="term" value="P:isopentenyl diphosphate biosynthetic process"/>
    <property type="evidence" value="ECO:0007669"/>
    <property type="project" value="TreeGrafter"/>
</dbReference>
<evidence type="ECO:0000256" key="4">
    <source>
        <dbReference type="ARBA" id="ARBA00007579"/>
    </source>
</evidence>
<keyword evidence="7 9" id="KW-0413">Isomerase</keyword>
<reference evidence="9 10" key="1">
    <citation type="submission" date="2014-03" db="EMBL/GenBank/DDBJ databases">
        <title>Draft genome of the hookworm Oesophagostomum dentatum.</title>
        <authorList>
            <person name="Mitreva M."/>
        </authorList>
    </citation>
    <scope>NUCLEOTIDE SEQUENCE [LARGE SCALE GENOMIC DNA]</scope>
    <source>
        <strain evidence="9 10">OD-Hann</strain>
    </source>
</reference>
<comment type="similarity">
    <text evidence="4">Belongs to the IPP isomerase type 1 family.</text>
</comment>
<dbReference type="PIRSF" id="PIRSF018427">
    <property type="entry name" value="Isopntndiph_ism"/>
    <property type="match status" value="1"/>
</dbReference>
<comment type="function">
    <text evidence="2">Catalyzes the 1,3-allylic rearrangement of the homoallylic substrate isopentenyl (IPP) to its highly electrophilic allylic isomer, dimethylallyl diphosphate (DMAPP).</text>
</comment>
<evidence type="ECO:0000256" key="7">
    <source>
        <dbReference type="ARBA" id="ARBA00023235"/>
    </source>
</evidence>
<dbReference type="EC" id="5.3.3.2" evidence="5"/>
<dbReference type="InterPro" id="IPR000086">
    <property type="entry name" value="NUDIX_hydrolase_dom"/>
</dbReference>
<dbReference type="Gene3D" id="3.90.79.10">
    <property type="entry name" value="Nucleoside Triphosphate Pyrophosphohydrolase"/>
    <property type="match status" value="1"/>
</dbReference>
<keyword evidence="10" id="KW-1185">Reference proteome</keyword>
<dbReference type="InterPro" id="IPR011876">
    <property type="entry name" value="IsopentenylPP_isomerase_typ1"/>
</dbReference>
<name>A0A0B1TNY6_OESDE</name>
<dbReference type="GO" id="GO:0050992">
    <property type="term" value="P:dimethylallyl diphosphate biosynthetic process"/>
    <property type="evidence" value="ECO:0007669"/>
    <property type="project" value="UniProtKB-UniPathway"/>
</dbReference>
<dbReference type="PROSITE" id="PS51462">
    <property type="entry name" value="NUDIX"/>
    <property type="match status" value="1"/>
</dbReference>
<feature type="domain" description="Nudix hydrolase" evidence="8">
    <location>
        <begin position="56"/>
        <end position="202"/>
    </location>
</feature>
<dbReference type="PANTHER" id="PTHR10885:SF0">
    <property type="entry name" value="ISOPENTENYL-DIPHOSPHATE DELTA-ISOMERASE"/>
    <property type="match status" value="1"/>
</dbReference>
<dbReference type="OrthoDB" id="510307at2759"/>
<dbReference type="AlphaFoldDB" id="A0A0B1TNY6"/>
<dbReference type="UniPathway" id="UPA00059">
    <property type="reaction ID" value="UER00104"/>
</dbReference>
<dbReference type="GO" id="GO:0004452">
    <property type="term" value="F:isopentenyl-diphosphate delta-isomerase activity"/>
    <property type="evidence" value="ECO:0007669"/>
    <property type="project" value="UniProtKB-EC"/>
</dbReference>
<dbReference type="PANTHER" id="PTHR10885">
    <property type="entry name" value="ISOPENTENYL-DIPHOSPHATE DELTA-ISOMERASE"/>
    <property type="match status" value="1"/>
</dbReference>
<evidence type="ECO:0000313" key="10">
    <source>
        <dbReference type="Proteomes" id="UP000053660"/>
    </source>
</evidence>
<evidence type="ECO:0000256" key="6">
    <source>
        <dbReference type="ARBA" id="ARBA00023229"/>
    </source>
</evidence>
<organism evidence="9 10">
    <name type="scientific">Oesophagostomum dentatum</name>
    <name type="common">Nodular worm</name>
    <dbReference type="NCBI Taxonomy" id="61180"/>
    <lineage>
        <taxon>Eukaryota</taxon>
        <taxon>Metazoa</taxon>
        <taxon>Ecdysozoa</taxon>
        <taxon>Nematoda</taxon>
        <taxon>Chromadorea</taxon>
        <taxon>Rhabditida</taxon>
        <taxon>Rhabditina</taxon>
        <taxon>Rhabditomorpha</taxon>
        <taxon>Strongyloidea</taxon>
        <taxon>Strongylidae</taxon>
        <taxon>Oesophagostomum</taxon>
    </lineage>
</organism>
<proteinExistence type="inferred from homology"/>
<dbReference type="Pfam" id="PF00293">
    <property type="entry name" value="NUDIX"/>
    <property type="match status" value="1"/>
</dbReference>
<dbReference type="NCBIfam" id="TIGR02150">
    <property type="entry name" value="IPP_isom_1"/>
    <property type="match status" value="1"/>
</dbReference>
<evidence type="ECO:0000259" key="8">
    <source>
        <dbReference type="PROSITE" id="PS51462"/>
    </source>
</evidence>
<evidence type="ECO:0000313" key="9">
    <source>
        <dbReference type="EMBL" id="KHJ97816.1"/>
    </source>
</evidence>
<dbReference type="Proteomes" id="UP000053660">
    <property type="component" value="Unassembled WGS sequence"/>
</dbReference>
<dbReference type="InterPro" id="IPR015797">
    <property type="entry name" value="NUDIX_hydrolase-like_dom_sf"/>
</dbReference>
<accession>A0A0B1TNY6</accession>
<comment type="pathway">
    <text evidence="3">Isoprenoid biosynthesis; dimethylallyl diphosphate biosynthesis; dimethylallyl diphosphate from isopentenyl diphosphate: step 1/1.</text>
</comment>
<keyword evidence="6" id="KW-0414">Isoprene biosynthesis</keyword>
<dbReference type="CDD" id="cd02885">
    <property type="entry name" value="NUDIX_IPP_Isomerase"/>
    <property type="match status" value="1"/>
</dbReference>
<dbReference type="SUPFAM" id="SSF55811">
    <property type="entry name" value="Nudix"/>
    <property type="match status" value="1"/>
</dbReference>
<dbReference type="GO" id="GO:0005737">
    <property type="term" value="C:cytoplasm"/>
    <property type="evidence" value="ECO:0007669"/>
    <property type="project" value="TreeGrafter"/>
</dbReference>
<evidence type="ECO:0000256" key="5">
    <source>
        <dbReference type="ARBA" id="ARBA00012057"/>
    </source>
</evidence>
<gene>
    <name evidence="9" type="ORF">OESDEN_02205</name>
</gene>
<dbReference type="EMBL" id="KN549395">
    <property type="protein sequence ID" value="KHJ97816.1"/>
    <property type="molecule type" value="Genomic_DNA"/>
</dbReference>
<evidence type="ECO:0000256" key="2">
    <source>
        <dbReference type="ARBA" id="ARBA00003951"/>
    </source>
</evidence>
<sequence>MHIALSFRLQLPKPLLKTYDPVQVGYLSEECIAVDENDNIVGAVTKGDAHRVETLALHRAFSLFAFTPDKKLILQKRSAEKITFPLLWANTCCSHPLFTETEVDGSSGAVTAAVRKVEHELGLTDLRPEECRVMGRFLYKAIMENSLWGEHELDYAVVTRNISLDRIRPNPSEVCDVRAVDKNELAEWVASEPSSFSPWFLLFHRLRYLSDWWSNIDRIECHPVDMKIVRMT</sequence>
<protein>
    <recommendedName>
        <fullName evidence="5">isopentenyl-diphosphate Delta-isomerase</fullName>
        <ecNumber evidence="5">5.3.3.2</ecNumber>
    </recommendedName>
</protein>